<reference evidence="7" key="1">
    <citation type="submission" date="2023-07" db="EMBL/GenBank/DDBJ databases">
        <authorList>
            <consortium name="AG Swart"/>
            <person name="Singh M."/>
            <person name="Singh A."/>
            <person name="Seah K."/>
            <person name="Emmerich C."/>
        </authorList>
    </citation>
    <scope>NUCLEOTIDE SEQUENCE</scope>
    <source>
        <strain evidence="7">DP1</strain>
    </source>
</reference>
<feature type="region of interest" description="Disordered" evidence="5">
    <location>
        <begin position="309"/>
        <end position="331"/>
    </location>
</feature>
<keyword evidence="2" id="KW-0805">Transcription regulation</keyword>
<evidence type="ECO:0000313" key="7">
    <source>
        <dbReference type="EMBL" id="CAI2384639.1"/>
    </source>
</evidence>
<evidence type="ECO:0000256" key="4">
    <source>
        <dbReference type="ARBA" id="ARBA00023242"/>
    </source>
</evidence>
<dbReference type="AlphaFoldDB" id="A0AAD1Y4Q8"/>
<accession>A0AAD1Y4Q8</accession>
<protein>
    <recommendedName>
        <fullName evidence="6">Zinc-finger domain-containing protein</fullName>
    </recommendedName>
</protein>
<proteinExistence type="predicted"/>
<name>A0AAD1Y4Q8_EUPCR</name>
<feature type="region of interest" description="Disordered" evidence="5">
    <location>
        <begin position="176"/>
        <end position="197"/>
    </location>
</feature>
<keyword evidence="8" id="KW-1185">Reference proteome</keyword>
<dbReference type="Pfam" id="PF10497">
    <property type="entry name" value="zf-4CXXC_R1"/>
    <property type="match status" value="1"/>
</dbReference>
<keyword evidence="3" id="KW-0804">Transcription</keyword>
<feature type="compositionally biased region" description="Basic residues" evidence="5">
    <location>
        <begin position="377"/>
        <end position="390"/>
    </location>
</feature>
<feature type="compositionally biased region" description="Basic and acidic residues" evidence="5">
    <location>
        <begin position="178"/>
        <end position="197"/>
    </location>
</feature>
<sequence length="819" mass="92037">MNKDKTDSSEQNGRPAEPGDQICKVDSDQNLEKQTSETIENLKGGVNMGSKPNTVNLKNQPDGEAPTGQEIDRNTQEITQNLAVPEIAPEDNMKKIGEKEGTNSPAQNILKEPQEEPEAETHQNQVSEVAPAIAEASQPQKEMTAETSENFPKSRVMEVNTENICEKPIEHQTQLIEISKESPEKPENPRKNTEEKLGSIVPQAPSVKRSLRERRTRGIRGADASHKCHVCEKNGLRAGLIPCTQGKEECDIFFCNICIKKFNQSLSEEDSLKGIECPVCQGICSCSKCRASVLEEDFQKVNELLAQTASKDGGMGNQNAGLQPEPTKAEHDVEMEAEITQRQEEFMPEEDKIEDPAPQSPTEIDSSANQTGQTSSRGRRAGVPRGPYKKHNSDGASKKKSKRGRKRKNRNLHDGSSDSDIDLFNYDKFLKRASKKGTRVHMNVRMYALRTPVEGFTCLLRSTLPVEIDQKTQNSKKTNMVKEKEIVPAQMEPSEDIIKNEKEFAEQDFGHENSERQNSNKDYLHAGEDFYNVDGYEAGRYNLRRRAAEKKYYVEDVEGEGELENPRYLKAEEFKQVARPTPGIGTSGYNKKKRKKKEDDEEYVAEDDDDQEENDELTPDKLQMKNNMMNMHNNMPQMNHQPFGNPGLPQMNPMAMMGNPMQAQMGNQMSNQKSLGMQNNRPQNMQGMMPTMGGFPGMMGMPQSLNSLSWGLNRMPNNYQNNFPQATSSQMGNQTFGGISTLPGGSMGNNPNNFNYQAQRHNTQGMSPMQSYQMGQKPNMSNNTFPQQNPQMNGNPIQNMYFQGQGQNGMMNRMNNRMN</sequence>
<feature type="domain" description="Zinc-finger" evidence="6">
    <location>
        <begin position="225"/>
        <end position="292"/>
    </location>
</feature>
<feature type="compositionally biased region" description="Polar residues" evidence="5">
    <location>
        <begin position="50"/>
        <end position="59"/>
    </location>
</feature>
<keyword evidence="4" id="KW-0539">Nucleus</keyword>
<evidence type="ECO:0000256" key="2">
    <source>
        <dbReference type="ARBA" id="ARBA00023015"/>
    </source>
</evidence>
<comment type="caution">
    <text evidence="7">The sequence shown here is derived from an EMBL/GenBank/DDBJ whole genome shotgun (WGS) entry which is preliminary data.</text>
</comment>
<evidence type="ECO:0000256" key="1">
    <source>
        <dbReference type="ARBA" id="ARBA00004123"/>
    </source>
</evidence>
<evidence type="ECO:0000256" key="3">
    <source>
        <dbReference type="ARBA" id="ARBA00023163"/>
    </source>
</evidence>
<feature type="compositionally biased region" description="Basic and acidic residues" evidence="5">
    <location>
        <begin position="91"/>
        <end position="101"/>
    </location>
</feature>
<feature type="region of interest" description="Disordered" evidence="5">
    <location>
        <begin position="343"/>
        <end position="421"/>
    </location>
</feature>
<dbReference type="InterPro" id="IPR018866">
    <property type="entry name" value="Znf-4CXXC_R1"/>
</dbReference>
<dbReference type="GO" id="GO:0005634">
    <property type="term" value="C:nucleus"/>
    <property type="evidence" value="ECO:0007669"/>
    <property type="project" value="UniProtKB-SubCell"/>
</dbReference>
<comment type="subcellular location">
    <subcellularLocation>
        <location evidence="1">Nucleus</location>
    </subcellularLocation>
</comment>
<feature type="region of interest" description="Disordered" evidence="5">
    <location>
        <begin position="579"/>
        <end position="617"/>
    </location>
</feature>
<gene>
    <name evidence="7" type="ORF">ECRASSUSDP1_LOCUS26173</name>
</gene>
<dbReference type="EMBL" id="CAMPGE010026974">
    <property type="protein sequence ID" value="CAI2384639.1"/>
    <property type="molecule type" value="Genomic_DNA"/>
</dbReference>
<feature type="compositionally biased region" description="Basic and acidic residues" evidence="5">
    <location>
        <begin position="23"/>
        <end position="35"/>
    </location>
</feature>
<feature type="compositionally biased region" description="Polar residues" evidence="5">
    <location>
        <begin position="360"/>
        <end position="376"/>
    </location>
</feature>
<feature type="compositionally biased region" description="Acidic residues" evidence="5">
    <location>
        <begin position="599"/>
        <end position="617"/>
    </location>
</feature>
<evidence type="ECO:0000313" key="8">
    <source>
        <dbReference type="Proteomes" id="UP001295684"/>
    </source>
</evidence>
<feature type="compositionally biased region" description="Basic residues" evidence="5">
    <location>
        <begin position="398"/>
        <end position="410"/>
    </location>
</feature>
<feature type="region of interest" description="Disordered" evidence="5">
    <location>
        <begin position="1"/>
        <end position="130"/>
    </location>
</feature>
<organism evidence="7 8">
    <name type="scientific">Euplotes crassus</name>
    <dbReference type="NCBI Taxonomy" id="5936"/>
    <lineage>
        <taxon>Eukaryota</taxon>
        <taxon>Sar</taxon>
        <taxon>Alveolata</taxon>
        <taxon>Ciliophora</taxon>
        <taxon>Intramacronucleata</taxon>
        <taxon>Spirotrichea</taxon>
        <taxon>Hypotrichia</taxon>
        <taxon>Euplotida</taxon>
        <taxon>Euplotidae</taxon>
        <taxon>Moneuplotes</taxon>
    </lineage>
</organism>
<dbReference type="Proteomes" id="UP001295684">
    <property type="component" value="Unassembled WGS sequence"/>
</dbReference>
<evidence type="ECO:0000259" key="6">
    <source>
        <dbReference type="Pfam" id="PF10497"/>
    </source>
</evidence>
<evidence type="ECO:0000256" key="5">
    <source>
        <dbReference type="SAM" id="MobiDB-lite"/>
    </source>
</evidence>